<organism evidence="5 6">
    <name type="scientific">Roseovarius ramblicola</name>
    <dbReference type="NCBI Taxonomy" id="2022336"/>
    <lineage>
        <taxon>Bacteria</taxon>
        <taxon>Pseudomonadati</taxon>
        <taxon>Pseudomonadota</taxon>
        <taxon>Alphaproteobacteria</taxon>
        <taxon>Rhodobacterales</taxon>
        <taxon>Roseobacteraceae</taxon>
        <taxon>Roseovarius</taxon>
    </lineage>
</organism>
<feature type="domain" description="Glycosyltransferase subfamily 4-like N-terminal" evidence="4">
    <location>
        <begin position="36"/>
        <end position="167"/>
    </location>
</feature>
<sequence length="379" mass="42455">MKLPVIIHFTTVHPRTDTRIRVKEAATLARVWPGEVALYVQDGKGDDTGASDGVDVRDTGAPERGRLRRMTLGAFRMYRAVRRARPRIAHFHDPELLPWAMLLRLQGIRVIYDVHEDLPRQLSHKTYLSAPVARLLGWIAEHLEKVAARVLDRLIVVVPAMQARFRRGDTILLANFPSLTEFSAIPEASRERVPGRFVYVGGIVGVRGINEMVEAVGLVGDDCARLHLLGAFNDDRLEARMRAKGGWQRVRFLGWSSRETVVEELSQASAGLVLLHPTPQYVISYPVKMFEYMAAGLPVIASDFPLWREIVEGAGCGLLVDPQDPQAIAGAMQWILDNPIEAAAMGRRGRAAVEARYNWEAESETLIALYRRLMADERL</sequence>
<evidence type="ECO:0000259" key="3">
    <source>
        <dbReference type="Pfam" id="PF00534"/>
    </source>
</evidence>
<keyword evidence="1" id="KW-0328">Glycosyltransferase</keyword>
<accession>A0ABV5HZL6</accession>
<dbReference type="InterPro" id="IPR028098">
    <property type="entry name" value="Glyco_trans_4-like_N"/>
</dbReference>
<comment type="caution">
    <text evidence="5">The sequence shown here is derived from an EMBL/GenBank/DDBJ whole genome shotgun (WGS) entry which is preliminary data.</text>
</comment>
<name>A0ABV5HZL6_9RHOB</name>
<feature type="domain" description="Glycosyl transferase family 1" evidence="3">
    <location>
        <begin position="197"/>
        <end position="350"/>
    </location>
</feature>
<dbReference type="Gene3D" id="3.40.50.2000">
    <property type="entry name" value="Glycogen Phosphorylase B"/>
    <property type="match status" value="2"/>
</dbReference>
<dbReference type="Pfam" id="PF13579">
    <property type="entry name" value="Glyco_trans_4_4"/>
    <property type="match status" value="1"/>
</dbReference>
<evidence type="ECO:0000313" key="5">
    <source>
        <dbReference type="EMBL" id="MFB9149856.1"/>
    </source>
</evidence>
<proteinExistence type="predicted"/>
<protein>
    <submittedName>
        <fullName evidence="5">Glycosyltransferase family 4 protein</fullName>
    </submittedName>
</protein>
<keyword evidence="2" id="KW-0808">Transferase</keyword>
<dbReference type="PANTHER" id="PTHR12526">
    <property type="entry name" value="GLYCOSYLTRANSFERASE"/>
    <property type="match status" value="1"/>
</dbReference>
<dbReference type="RefSeq" id="WP_377069193.1">
    <property type="nucleotide sequence ID" value="NZ_JBHMEC010000015.1"/>
</dbReference>
<evidence type="ECO:0000259" key="4">
    <source>
        <dbReference type="Pfam" id="PF13579"/>
    </source>
</evidence>
<evidence type="ECO:0000256" key="1">
    <source>
        <dbReference type="ARBA" id="ARBA00022676"/>
    </source>
</evidence>
<evidence type="ECO:0000313" key="6">
    <source>
        <dbReference type="Proteomes" id="UP001589670"/>
    </source>
</evidence>
<dbReference type="EMBL" id="JBHMEC010000015">
    <property type="protein sequence ID" value="MFB9149856.1"/>
    <property type="molecule type" value="Genomic_DNA"/>
</dbReference>
<reference evidence="5 6" key="1">
    <citation type="submission" date="2024-09" db="EMBL/GenBank/DDBJ databases">
        <authorList>
            <person name="Sun Q."/>
            <person name="Mori K."/>
        </authorList>
    </citation>
    <scope>NUCLEOTIDE SEQUENCE [LARGE SCALE GENOMIC DNA]</scope>
    <source>
        <strain evidence="5 6">CECT 9424</strain>
    </source>
</reference>
<dbReference type="Proteomes" id="UP001589670">
    <property type="component" value="Unassembled WGS sequence"/>
</dbReference>
<dbReference type="PANTHER" id="PTHR12526:SF629">
    <property type="entry name" value="TEICHURONIC ACID BIOSYNTHESIS GLYCOSYLTRANSFERASE TUAH-RELATED"/>
    <property type="match status" value="1"/>
</dbReference>
<keyword evidence="6" id="KW-1185">Reference proteome</keyword>
<gene>
    <name evidence="5" type="ORF">ACFFU4_08860</name>
</gene>
<dbReference type="Pfam" id="PF00534">
    <property type="entry name" value="Glycos_transf_1"/>
    <property type="match status" value="1"/>
</dbReference>
<evidence type="ECO:0000256" key="2">
    <source>
        <dbReference type="ARBA" id="ARBA00022679"/>
    </source>
</evidence>
<dbReference type="SUPFAM" id="SSF53756">
    <property type="entry name" value="UDP-Glycosyltransferase/glycogen phosphorylase"/>
    <property type="match status" value="1"/>
</dbReference>
<dbReference type="CDD" id="cd03794">
    <property type="entry name" value="GT4_WbuB-like"/>
    <property type="match status" value="1"/>
</dbReference>
<dbReference type="InterPro" id="IPR001296">
    <property type="entry name" value="Glyco_trans_1"/>
</dbReference>